<evidence type="ECO:0000256" key="1">
    <source>
        <dbReference type="SAM" id="MobiDB-lite"/>
    </source>
</evidence>
<protein>
    <submittedName>
        <fullName evidence="2">Uncharacterized protein</fullName>
    </submittedName>
</protein>
<comment type="caution">
    <text evidence="2">The sequence shown here is derived from an EMBL/GenBank/DDBJ whole genome shotgun (WGS) entry which is preliminary data.</text>
</comment>
<keyword evidence="3" id="KW-1185">Reference proteome</keyword>
<gene>
    <name evidence="2" type="ORF">FYJ78_10250</name>
</gene>
<evidence type="ECO:0000313" key="3">
    <source>
        <dbReference type="Proteomes" id="UP000430222"/>
    </source>
</evidence>
<accession>A0A6I2UYU4</accession>
<dbReference type="Proteomes" id="UP000430222">
    <property type="component" value="Unassembled WGS sequence"/>
</dbReference>
<feature type="compositionally biased region" description="Polar residues" evidence="1">
    <location>
        <begin position="47"/>
        <end position="60"/>
    </location>
</feature>
<evidence type="ECO:0000313" key="2">
    <source>
        <dbReference type="EMBL" id="MSV25535.1"/>
    </source>
</evidence>
<dbReference type="AlphaFoldDB" id="A0A6I2UYU4"/>
<reference evidence="2 3" key="1">
    <citation type="submission" date="2019-08" db="EMBL/GenBank/DDBJ databases">
        <title>In-depth cultivation of the pig gut microbiome towards novel bacterial diversity and tailored functional studies.</title>
        <authorList>
            <person name="Wylensek D."/>
            <person name="Hitch T.C.A."/>
            <person name="Clavel T."/>
        </authorList>
    </citation>
    <scope>NUCLEOTIDE SEQUENCE [LARGE SCALE GENOMIC DNA]</scope>
    <source>
        <strain evidence="3">WCA-380-WT-3B3</strain>
    </source>
</reference>
<dbReference type="EMBL" id="VUNL01000012">
    <property type="protein sequence ID" value="MSV25535.1"/>
    <property type="molecule type" value="Genomic_DNA"/>
</dbReference>
<dbReference type="RefSeq" id="WP_154621297.1">
    <property type="nucleotide sequence ID" value="NZ_CBCTNG010000015.1"/>
</dbReference>
<feature type="region of interest" description="Disordered" evidence="1">
    <location>
        <begin position="41"/>
        <end position="60"/>
    </location>
</feature>
<name>A0A6I2UYU4_9FIRM</name>
<proteinExistence type="predicted"/>
<sequence>MSIRAISGIRGLSFWDESADSSHHSKVGAAAGDFSEMFERVSAATEADTSGESGQKDGQTVTLTKILPDGSLLLTKMEGNRVVSETKLSGSSIRQQQNLLAPAEPYRLAYASGTEVPKGSLFSASI</sequence>
<organism evidence="2 3">
    <name type="scientific">Selenomonas montiformis</name>
    <dbReference type="NCBI Taxonomy" id="2652285"/>
    <lineage>
        <taxon>Bacteria</taxon>
        <taxon>Bacillati</taxon>
        <taxon>Bacillota</taxon>
        <taxon>Negativicutes</taxon>
        <taxon>Selenomonadales</taxon>
        <taxon>Selenomonadaceae</taxon>
        <taxon>Selenomonas</taxon>
    </lineage>
</organism>